<dbReference type="SUPFAM" id="SSF69318">
    <property type="entry name" value="Integrin alpha N-terminal domain"/>
    <property type="match status" value="1"/>
</dbReference>
<accession>A0A2P8I4J2</accession>
<dbReference type="InterPro" id="IPR013517">
    <property type="entry name" value="FG-GAP"/>
</dbReference>
<keyword evidence="4" id="KW-1185">Reference proteome</keyword>
<evidence type="ECO:0000256" key="1">
    <source>
        <dbReference type="ARBA" id="ARBA00022729"/>
    </source>
</evidence>
<dbReference type="Proteomes" id="UP000241118">
    <property type="component" value="Unassembled WGS sequence"/>
</dbReference>
<organism evidence="3 4">
    <name type="scientific">Saccharothrix carnea</name>
    <dbReference type="NCBI Taxonomy" id="1280637"/>
    <lineage>
        <taxon>Bacteria</taxon>
        <taxon>Bacillati</taxon>
        <taxon>Actinomycetota</taxon>
        <taxon>Actinomycetes</taxon>
        <taxon>Pseudonocardiales</taxon>
        <taxon>Pseudonocardiaceae</taxon>
        <taxon>Saccharothrix</taxon>
    </lineage>
</organism>
<keyword evidence="1" id="KW-0732">Signal</keyword>
<dbReference type="Pfam" id="PF07593">
    <property type="entry name" value="UnbV_ASPIC"/>
    <property type="match status" value="1"/>
</dbReference>
<dbReference type="Gene3D" id="2.130.10.130">
    <property type="entry name" value="Integrin alpha, N-terminal"/>
    <property type="match status" value="2"/>
</dbReference>
<dbReference type="EMBL" id="PYAX01000009">
    <property type="protein sequence ID" value="PSL53396.1"/>
    <property type="molecule type" value="Genomic_DNA"/>
</dbReference>
<proteinExistence type="predicted"/>
<feature type="domain" description="ASPIC/UnbV" evidence="2">
    <location>
        <begin position="567"/>
        <end position="622"/>
    </location>
</feature>
<evidence type="ECO:0000313" key="3">
    <source>
        <dbReference type="EMBL" id="PSL53396.1"/>
    </source>
</evidence>
<gene>
    <name evidence="3" type="ORF">B0I31_109186</name>
</gene>
<dbReference type="Pfam" id="PF01839">
    <property type="entry name" value="FG-GAP"/>
    <property type="match status" value="1"/>
</dbReference>
<dbReference type="PANTHER" id="PTHR16026:SF0">
    <property type="entry name" value="CARTILAGE ACIDIC PROTEIN 1"/>
    <property type="match status" value="1"/>
</dbReference>
<dbReference type="InterPro" id="IPR011519">
    <property type="entry name" value="UnbV_ASPIC"/>
</dbReference>
<sequence>MSTTTGWLRRQLPGILALVLVAATFSVARLPESSAAEKQELASGFGFAPESIALPGGYTQQTIRKVNKDYQHIDAWISSVGSAIAMNDLDGDGLSNDICFVDVRIDQVVVTPAPETGKAPRYAPFALSSGSLPVNDVMAPMGCVPGDFNEDGAMDLLVYLWGRTPILHLAKAGEEDLTADSFEATELVPGASSGRYSGPEWNSNSATVADFDGDGHDDIYIGNYFPHGPVLDPSKDTGVEMNASMSAALNGGEDYIFEWTGGTAGADPTATFKQHDNAIPHDASKGWVLASSSNDVDGDLLPELYLAHDFGPDRLLHNRSTPGKFEFALVENSRTPLEPKSKNVGQDSFKGMGVDFGDLNDDGVYDMYVSNITTSFGIEESHFAFMSTGADVKSALRENHAPWEDESGPLLLAWSGWGWDVKLSDFDNSGVLEVAQATGFVKGDVNRWPQLQELATANDALLANPMWWPYVTAGDDVGGSQRFHLFVKNAEGRYDNLSPTLGLDIPVPTRGIATGDVDGDGRLDMAISRQWEDPVFYHNTGKSSNEFLGLRLTHEQDGDDTVGSPVIGAQVTIKTADGRTQINRVDGGSGHSGKRSHEVHFGLGEQSGPVEVHIEWRDRDGSTHEQDLTLSAGWHDLQLGDQAKEK</sequence>
<comment type="caution">
    <text evidence="3">The sequence shown here is derived from an EMBL/GenBank/DDBJ whole genome shotgun (WGS) entry which is preliminary data.</text>
</comment>
<dbReference type="OrthoDB" id="9816120at2"/>
<dbReference type="RefSeq" id="WP_106618105.1">
    <property type="nucleotide sequence ID" value="NZ_PYAX01000009.1"/>
</dbReference>
<evidence type="ECO:0000313" key="4">
    <source>
        <dbReference type="Proteomes" id="UP000241118"/>
    </source>
</evidence>
<name>A0A2P8I4J2_SACCR</name>
<protein>
    <submittedName>
        <fullName evidence="3">FG-GAP repeat protein</fullName>
    </submittedName>
</protein>
<dbReference type="InterPro" id="IPR028994">
    <property type="entry name" value="Integrin_alpha_N"/>
</dbReference>
<reference evidence="3 4" key="1">
    <citation type="submission" date="2018-03" db="EMBL/GenBank/DDBJ databases">
        <title>Genomic Encyclopedia of Type Strains, Phase III (KMG-III): the genomes of soil and plant-associated and newly described type strains.</title>
        <authorList>
            <person name="Whitman W."/>
        </authorList>
    </citation>
    <scope>NUCLEOTIDE SEQUENCE [LARGE SCALE GENOMIC DNA]</scope>
    <source>
        <strain evidence="3 4">CGMCC 4.7097</strain>
    </source>
</reference>
<dbReference type="InterPro" id="IPR027039">
    <property type="entry name" value="Crtac1"/>
</dbReference>
<dbReference type="PANTHER" id="PTHR16026">
    <property type="entry name" value="CARTILAGE ACIDIC PROTEIN 1"/>
    <property type="match status" value="1"/>
</dbReference>
<dbReference type="AlphaFoldDB" id="A0A2P8I4J2"/>
<evidence type="ECO:0000259" key="2">
    <source>
        <dbReference type="Pfam" id="PF07593"/>
    </source>
</evidence>